<dbReference type="PANTHER" id="PTHR35868:SF4">
    <property type="entry name" value="DUF2804 DOMAIN-CONTAINING PROTEIN"/>
    <property type="match status" value="1"/>
</dbReference>
<accession>A0A3G8LYB1</accession>
<sequence length="355" mass="40333">MQLKFDKQYDVGNVMQHKQPQLAPEKLINANGQPVFGLFDGIVDSLNVNQFAYSTVMDKQASIMAKHFNFKQFQFVNIITPHYIVALAIADIRYVANGFCYLYDIRANKLTQTQWLTPFGLGCKLSGSPKRGRAEIGRKSKGIVIDIIDGQWHVEINLAYIQANLRIQPAPLSLPISLCTPTGYNGWTYTQKHNGLSVAGQLTIHHEPQPLQYALAGYDFSAGFMRRETSWRWASINAQTDEGIIGLNLAAGVNETGQTENVMWINGERHLLGGAQFDFNRHSQQDGWYITTNDGQVDLHFRPLNQRSEKLNLLWLKNNFRQYIGYFSGVICDNNGNQYRLKNQLGLTEDHFAKW</sequence>
<dbReference type="PANTHER" id="PTHR35868">
    <property type="entry name" value="DUF2804 DOMAIN-CONTAINING PROTEIN-RELATED"/>
    <property type="match status" value="1"/>
</dbReference>
<dbReference type="AlphaFoldDB" id="A0A3G8LYB1"/>
<reference evidence="2" key="1">
    <citation type="submission" date="2018-11" db="EMBL/GenBank/DDBJ databases">
        <title>Shewanella sp. M2.</title>
        <authorList>
            <person name="Hwang Y.J."/>
            <person name="Hwang C.Y."/>
        </authorList>
    </citation>
    <scope>NUCLEOTIDE SEQUENCE [LARGE SCALE GENOMIC DNA]</scope>
    <source>
        <strain evidence="2">LMG 19866</strain>
    </source>
</reference>
<dbReference type="Proteomes" id="UP000278035">
    <property type="component" value="Chromosome"/>
</dbReference>
<evidence type="ECO:0000313" key="1">
    <source>
        <dbReference type="EMBL" id="AZG74417.1"/>
    </source>
</evidence>
<proteinExistence type="predicted"/>
<dbReference type="Pfam" id="PF10974">
    <property type="entry name" value="DUF2804"/>
    <property type="match status" value="1"/>
</dbReference>
<dbReference type="OrthoDB" id="9134802at2"/>
<dbReference type="InterPro" id="IPR021243">
    <property type="entry name" value="DUF2804"/>
</dbReference>
<gene>
    <name evidence="1" type="ORF">EGC82_17650</name>
</gene>
<dbReference type="EMBL" id="CP034015">
    <property type="protein sequence ID" value="AZG74417.1"/>
    <property type="molecule type" value="Genomic_DNA"/>
</dbReference>
<dbReference type="RefSeq" id="WP_124731915.1">
    <property type="nucleotide sequence ID" value="NZ_CBCSKC010000031.1"/>
</dbReference>
<keyword evidence="2" id="KW-1185">Reference proteome</keyword>
<dbReference type="KEGG" id="slj:EGC82_17650"/>
<evidence type="ECO:0000313" key="2">
    <source>
        <dbReference type="Proteomes" id="UP000278035"/>
    </source>
</evidence>
<name>A0A3G8LYB1_9GAMM</name>
<organism evidence="1 2">
    <name type="scientific">Shewanella livingstonensis</name>
    <dbReference type="NCBI Taxonomy" id="150120"/>
    <lineage>
        <taxon>Bacteria</taxon>
        <taxon>Pseudomonadati</taxon>
        <taxon>Pseudomonadota</taxon>
        <taxon>Gammaproteobacteria</taxon>
        <taxon>Alteromonadales</taxon>
        <taxon>Shewanellaceae</taxon>
        <taxon>Shewanella</taxon>
    </lineage>
</organism>
<protein>
    <submittedName>
        <fullName evidence="1">DUF2804 domain-containing protein</fullName>
    </submittedName>
</protein>